<evidence type="ECO:0000313" key="2">
    <source>
        <dbReference type="EMBL" id="GAA2703784.1"/>
    </source>
</evidence>
<organism evidence="2 3">
    <name type="scientific">Streptomyces violaceolatus</name>
    <dbReference type="NCBI Taxonomy" id="67378"/>
    <lineage>
        <taxon>Bacteria</taxon>
        <taxon>Bacillati</taxon>
        <taxon>Actinomycetota</taxon>
        <taxon>Actinomycetes</taxon>
        <taxon>Kitasatosporales</taxon>
        <taxon>Streptomycetaceae</taxon>
        <taxon>Streptomyces</taxon>
        <taxon>Streptomyces violaceoruber group</taxon>
    </lineage>
</organism>
<dbReference type="Proteomes" id="UP001499989">
    <property type="component" value="Unassembled WGS sequence"/>
</dbReference>
<evidence type="ECO:0000313" key="3">
    <source>
        <dbReference type="Proteomes" id="UP001499989"/>
    </source>
</evidence>
<reference evidence="2 3" key="1">
    <citation type="journal article" date="2019" name="Int. J. Syst. Evol. Microbiol.">
        <title>The Global Catalogue of Microorganisms (GCM) 10K type strain sequencing project: providing services to taxonomists for standard genome sequencing and annotation.</title>
        <authorList>
            <consortium name="The Broad Institute Genomics Platform"/>
            <consortium name="The Broad Institute Genome Sequencing Center for Infectious Disease"/>
            <person name="Wu L."/>
            <person name="Ma J."/>
        </authorList>
    </citation>
    <scope>NUCLEOTIDE SEQUENCE [LARGE SCALE GENOMIC DNA]</scope>
    <source>
        <strain evidence="2 3">JCM 4531</strain>
    </source>
</reference>
<name>A0ABN3THX1_9ACTN</name>
<comment type="caution">
    <text evidence="2">The sequence shown here is derived from an EMBL/GenBank/DDBJ whole genome shotgun (WGS) entry which is preliminary data.</text>
</comment>
<evidence type="ECO:0000256" key="1">
    <source>
        <dbReference type="SAM" id="MobiDB-lite"/>
    </source>
</evidence>
<feature type="region of interest" description="Disordered" evidence="1">
    <location>
        <begin position="36"/>
        <end position="73"/>
    </location>
</feature>
<dbReference type="RefSeq" id="WP_259332939.1">
    <property type="nucleotide sequence ID" value="NZ_BAAASK010000044.1"/>
</dbReference>
<protein>
    <recommendedName>
        <fullName evidence="4">Integral membrane protein</fullName>
    </recommendedName>
</protein>
<evidence type="ECO:0008006" key="4">
    <source>
        <dbReference type="Google" id="ProtNLM"/>
    </source>
</evidence>
<keyword evidence="3" id="KW-1185">Reference proteome</keyword>
<accession>A0ABN3THX1</accession>
<dbReference type="EMBL" id="BAAASK010000044">
    <property type="protein sequence ID" value="GAA2703784.1"/>
    <property type="molecule type" value="Genomic_DNA"/>
</dbReference>
<proteinExistence type="predicted"/>
<feature type="compositionally biased region" description="Low complexity" evidence="1">
    <location>
        <begin position="43"/>
        <end position="68"/>
    </location>
</feature>
<sequence>MSDRKTRKARITLAGLGILVVGALVGAGVAAVTVFGGSEDSRPGTASPSRPASAAAAGPSSPSQSRQAEMTPDQARKLVLEKPTGQADGLSTGFSEGPVGAISAAVHFWEEYAFLDDRKARQQLEAIVSPDAGRYVDEQVSEVRTLRENAGLPPSGGTPAGITFSTTVNAVRATSLTGTEGKVVQVWMDYDRYATQADGSPDDDPLKGEATDLLLKWQDNSWKITNEPGYREKRSFPRAYFPDSNVSWADGWQQVRHAG</sequence>
<gene>
    <name evidence="2" type="ORF">GCM10010310_76720</name>
</gene>